<dbReference type="InterPro" id="IPR000668">
    <property type="entry name" value="Peptidase_C1A_C"/>
</dbReference>
<feature type="domain" description="Peptidase C1A papain C-terminal" evidence="2">
    <location>
        <begin position="2"/>
        <end position="108"/>
    </location>
</feature>
<dbReference type="InterPro" id="IPR013128">
    <property type="entry name" value="Peptidase_C1A"/>
</dbReference>
<accession>A0AA35X5V9</accession>
<dbReference type="PROSITE" id="PS00640">
    <property type="entry name" value="THIOL_PROTEASE_ASN"/>
    <property type="match status" value="1"/>
</dbReference>
<gene>
    <name evidence="3" type="ORF">GBAR_LOCUS22660</name>
</gene>
<evidence type="ECO:0000259" key="2">
    <source>
        <dbReference type="SMART" id="SM00645"/>
    </source>
</evidence>
<comment type="similarity">
    <text evidence="1">Belongs to the peptidase C1 family.</text>
</comment>
<evidence type="ECO:0000256" key="1">
    <source>
        <dbReference type="ARBA" id="ARBA00008455"/>
    </source>
</evidence>
<dbReference type="SUPFAM" id="SSF54001">
    <property type="entry name" value="Cysteine proteinases"/>
    <property type="match status" value="1"/>
</dbReference>
<name>A0AA35X5V9_GEOBA</name>
<dbReference type="GO" id="GO:0008234">
    <property type="term" value="F:cysteine-type peptidase activity"/>
    <property type="evidence" value="ECO:0007669"/>
    <property type="project" value="InterPro"/>
</dbReference>
<reference evidence="3" key="1">
    <citation type="submission" date="2023-03" db="EMBL/GenBank/DDBJ databases">
        <authorList>
            <person name="Steffen K."/>
            <person name="Cardenas P."/>
        </authorList>
    </citation>
    <scope>NUCLEOTIDE SEQUENCE</scope>
</reference>
<dbReference type="PANTHER" id="PTHR12411">
    <property type="entry name" value="CYSTEINE PROTEASE FAMILY C1-RELATED"/>
    <property type="match status" value="1"/>
</dbReference>
<dbReference type="Proteomes" id="UP001174909">
    <property type="component" value="Unassembled WGS sequence"/>
</dbReference>
<dbReference type="Pfam" id="PF00112">
    <property type="entry name" value="Peptidase_C1"/>
    <property type="match status" value="1"/>
</dbReference>
<dbReference type="InterPro" id="IPR038765">
    <property type="entry name" value="Papain-like_cys_pep_sf"/>
</dbReference>
<dbReference type="EMBL" id="CASHTH010003128">
    <property type="protein sequence ID" value="CAI8040751.1"/>
    <property type="molecule type" value="Genomic_DNA"/>
</dbReference>
<sequence>MSGVVKISQGDEKQLMEAVATVGPVAAAVDATANAFRFYSSGILDVSHWSESNAVHGVLITGYGIFNDQKYWLVRNSWGEYWGNKGYIMMSRDKYNQCGIASSASYPTL</sequence>
<dbReference type="AlphaFoldDB" id="A0AA35X5V9"/>
<protein>
    <submittedName>
        <fullName evidence="3">Procathepsin L (Fragments)</fullName>
    </submittedName>
</protein>
<keyword evidence="4" id="KW-1185">Reference proteome</keyword>
<organism evidence="3 4">
    <name type="scientific">Geodia barretti</name>
    <name type="common">Barrett's horny sponge</name>
    <dbReference type="NCBI Taxonomy" id="519541"/>
    <lineage>
        <taxon>Eukaryota</taxon>
        <taxon>Metazoa</taxon>
        <taxon>Porifera</taxon>
        <taxon>Demospongiae</taxon>
        <taxon>Heteroscleromorpha</taxon>
        <taxon>Tetractinellida</taxon>
        <taxon>Astrophorina</taxon>
        <taxon>Geodiidae</taxon>
        <taxon>Geodia</taxon>
    </lineage>
</organism>
<comment type="caution">
    <text evidence="3">The sequence shown here is derived from an EMBL/GenBank/DDBJ whole genome shotgun (WGS) entry which is preliminary data.</text>
</comment>
<evidence type="ECO:0000313" key="3">
    <source>
        <dbReference type="EMBL" id="CAI8040751.1"/>
    </source>
</evidence>
<dbReference type="GO" id="GO:0006508">
    <property type="term" value="P:proteolysis"/>
    <property type="evidence" value="ECO:0007669"/>
    <property type="project" value="InterPro"/>
</dbReference>
<evidence type="ECO:0000313" key="4">
    <source>
        <dbReference type="Proteomes" id="UP001174909"/>
    </source>
</evidence>
<dbReference type="Gene3D" id="3.90.70.10">
    <property type="entry name" value="Cysteine proteinases"/>
    <property type="match status" value="1"/>
</dbReference>
<dbReference type="InterPro" id="IPR025661">
    <property type="entry name" value="Pept_asp_AS"/>
</dbReference>
<dbReference type="SMART" id="SM00645">
    <property type="entry name" value="Pept_C1"/>
    <property type="match status" value="1"/>
</dbReference>
<proteinExistence type="inferred from homology"/>